<dbReference type="Pfam" id="PF01381">
    <property type="entry name" value="HTH_3"/>
    <property type="match status" value="1"/>
</dbReference>
<gene>
    <name evidence="2" type="ORF">IW245_002630</name>
</gene>
<reference evidence="2" key="1">
    <citation type="submission" date="2020-11" db="EMBL/GenBank/DDBJ databases">
        <title>Sequencing the genomes of 1000 actinobacteria strains.</title>
        <authorList>
            <person name="Klenk H.-P."/>
        </authorList>
    </citation>
    <scope>NUCLEOTIDE SEQUENCE</scope>
    <source>
        <strain evidence="2">DSM 45356</strain>
    </source>
</reference>
<dbReference type="EMBL" id="JADOUF010000001">
    <property type="protein sequence ID" value="MBG6136436.1"/>
    <property type="molecule type" value="Genomic_DNA"/>
</dbReference>
<organism evidence="2 3">
    <name type="scientific">Longispora fulva</name>
    <dbReference type="NCBI Taxonomy" id="619741"/>
    <lineage>
        <taxon>Bacteria</taxon>
        <taxon>Bacillati</taxon>
        <taxon>Actinomycetota</taxon>
        <taxon>Actinomycetes</taxon>
        <taxon>Micromonosporales</taxon>
        <taxon>Micromonosporaceae</taxon>
        <taxon>Longispora</taxon>
    </lineage>
</organism>
<feature type="domain" description="HTH cro/C1-type" evidence="1">
    <location>
        <begin position="1"/>
        <end position="45"/>
    </location>
</feature>
<evidence type="ECO:0000313" key="3">
    <source>
        <dbReference type="Proteomes" id="UP000622552"/>
    </source>
</evidence>
<dbReference type="SUPFAM" id="SSF48452">
    <property type="entry name" value="TPR-like"/>
    <property type="match status" value="1"/>
</dbReference>
<sequence length="395" mass="42057">MSQAQLAGGEVSPSYISLVESGRRTPGDQIAQVIAERLGIPITEFDPAAPTDQGQRSHLVGLLLAARGARREGDSRFAAEQLRIVADGADALGEEDVAWEARWELAETHGDLSAYADKASVLTELLDRPLTAGSARLRSRLITALADLALCRGHLSEAVRLAEEAMAAADTLERGTPERVRARLILVATYTDRGDLDRASTALTELLDGYEDLPNQQLRGLASWVAADLYAAQERHPEALVMYDRAAEVLSPRVDLRLSARLSLATAAAVLTAGSDLGRVHDLLRRVRQAFELIGTEADLVRLVAVEAGAFLAGGDVPGALARVAEIADAPDLPPHELASCLMAAGLVQQVVGGHQGAEKSYRRAAELFDDVGAFRKSAAAWRTLADLLSARATA</sequence>
<accession>A0A8J7GEU9</accession>
<dbReference type="InterPro" id="IPR001387">
    <property type="entry name" value="Cro/C1-type_HTH"/>
</dbReference>
<protein>
    <submittedName>
        <fullName evidence="2">Tetratricopeptide (TPR) repeat protein</fullName>
    </submittedName>
</protein>
<dbReference type="SUPFAM" id="SSF47413">
    <property type="entry name" value="lambda repressor-like DNA-binding domains"/>
    <property type="match status" value="1"/>
</dbReference>
<dbReference type="Proteomes" id="UP000622552">
    <property type="component" value="Unassembled WGS sequence"/>
</dbReference>
<name>A0A8J7GEU9_9ACTN</name>
<dbReference type="Gene3D" id="1.10.260.40">
    <property type="entry name" value="lambda repressor-like DNA-binding domains"/>
    <property type="match status" value="1"/>
</dbReference>
<comment type="caution">
    <text evidence="2">The sequence shown here is derived from an EMBL/GenBank/DDBJ whole genome shotgun (WGS) entry which is preliminary data.</text>
</comment>
<dbReference type="GO" id="GO:0003677">
    <property type="term" value="F:DNA binding"/>
    <property type="evidence" value="ECO:0007669"/>
    <property type="project" value="InterPro"/>
</dbReference>
<dbReference type="AlphaFoldDB" id="A0A8J7GEU9"/>
<evidence type="ECO:0000313" key="2">
    <source>
        <dbReference type="EMBL" id="MBG6136436.1"/>
    </source>
</evidence>
<dbReference type="CDD" id="cd00093">
    <property type="entry name" value="HTH_XRE"/>
    <property type="match status" value="1"/>
</dbReference>
<dbReference type="PROSITE" id="PS50943">
    <property type="entry name" value="HTH_CROC1"/>
    <property type="match status" value="1"/>
</dbReference>
<evidence type="ECO:0000259" key="1">
    <source>
        <dbReference type="PROSITE" id="PS50943"/>
    </source>
</evidence>
<dbReference type="Gene3D" id="1.25.40.10">
    <property type="entry name" value="Tetratricopeptide repeat domain"/>
    <property type="match status" value="1"/>
</dbReference>
<dbReference type="InterPro" id="IPR011990">
    <property type="entry name" value="TPR-like_helical_dom_sf"/>
</dbReference>
<proteinExistence type="predicted"/>
<dbReference type="InterPro" id="IPR010982">
    <property type="entry name" value="Lambda_DNA-bd_dom_sf"/>
</dbReference>
<keyword evidence="3" id="KW-1185">Reference proteome</keyword>